<keyword evidence="15" id="KW-1185">Reference proteome</keyword>
<dbReference type="Pfam" id="PF02743">
    <property type="entry name" value="dCache_1"/>
    <property type="match status" value="1"/>
</dbReference>
<feature type="domain" description="Methyl-accepting transducer" evidence="12">
    <location>
        <begin position="401"/>
        <end position="637"/>
    </location>
</feature>
<keyword evidence="7 9" id="KW-0807">Transducer</keyword>
<dbReference type="InterPro" id="IPR004090">
    <property type="entry name" value="Chemotax_Me-accpt_rcpt"/>
</dbReference>
<dbReference type="CDD" id="cd12913">
    <property type="entry name" value="PDC1_MCP_like"/>
    <property type="match status" value="1"/>
</dbReference>
<evidence type="ECO:0000256" key="6">
    <source>
        <dbReference type="ARBA" id="ARBA00023136"/>
    </source>
</evidence>
<evidence type="ECO:0000256" key="8">
    <source>
        <dbReference type="ARBA" id="ARBA00029447"/>
    </source>
</evidence>
<dbReference type="Pfam" id="PF00015">
    <property type="entry name" value="MCPsignal"/>
    <property type="match status" value="1"/>
</dbReference>
<evidence type="ECO:0000256" key="3">
    <source>
        <dbReference type="ARBA" id="ARBA00022500"/>
    </source>
</evidence>
<keyword evidence="2" id="KW-1003">Cell membrane</keyword>
<dbReference type="PROSITE" id="PS50111">
    <property type="entry name" value="CHEMOTAXIS_TRANSDUC_2"/>
    <property type="match status" value="1"/>
</dbReference>
<dbReference type="GO" id="GO:0007165">
    <property type="term" value="P:signal transduction"/>
    <property type="evidence" value="ECO:0007669"/>
    <property type="project" value="UniProtKB-KW"/>
</dbReference>
<dbReference type="Pfam" id="PF00672">
    <property type="entry name" value="HAMP"/>
    <property type="match status" value="1"/>
</dbReference>
<evidence type="ECO:0000256" key="11">
    <source>
        <dbReference type="SAM" id="Phobius"/>
    </source>
</evidence>
<dbReference type="RefSeq" id="WP_117315804.1">
    <property type="nucleotide sequence ID" value="NZ_CP031769.1"/>
</dbReference>
<dbReference type="CDD" id="cd11386">
    <property type="entry name" value="MCP_signal"/>
    <property type="match status" value="1"/>
</dbReference>
<accession>A0A346NJS8</accession>
<evidence type="ECO:0000256" key="2">
    <source>
        <dbReference type="ARBA" id="ARBA00022475"/>
    </source>
</evidence>
<dbReference type="GO" id="GO:0005886">
    <property type="term" value="C:plasma membrane"/>
    <property type="evidence" value="ECO:0007669"/>
    <property type="project" value="UniProtKB-SubCell"/>
</dbReference>
<evidence type="ECO:0000256" key="1">
    <source>
        <dbReference type="ARBA" id="ARBA00004651"/>
    </source>
</evidence>
<protein>
    <submittedName>
        <fullName evidence="14">Methyl-accepting chemotaxis protein</fullName>
    </submittedName>
</protein>
<evidence type="ECO:0000256" key="9">
    <source>
        <dbReference type="PROSITE-ProRule" id="PRU00284"/>
    </source>
</evidence>
<dbReference type="Gene3D" id="1.10.287.950">
    <property type="entry name" value="Methyl-accepting chemotaxis protein"/>
    <property type="match status" value="1"/>
</dbReference>
<dbReference type="SMART" id="SM00283">
    <property type="entry name" value="MA"/>
    <property type="match status" value="1"/>
</dbReference>
<name>A0A346NJS8_9ALTE</name>
<evidence type="ECO:0000259" key="13">
    <source>
        <dbReference type="PROSITE" id="PS50885"/>
    </source>
</evidence>
<organism evidence="14 15">
    <name type="scientific">Salinimonas sediminis</name>
    <dbReference type="NCBI Taxonomy" id="2303538"/>
    <lineage>
        <taxon>Bacteria</taxon>
        <taxon>Pseudomonadati</taxon>
        <taxon>Pseudomonadota</taxon>
        <taxon>Gammaproteobacteria</taxon>
        <taxon>Alteromonadales</taxon>
        <taxon>Alteromonadaceae</taxon>
        <taxon>Alteromonas/Salinimonas group</taxon>
        <taxon>Salinimonas</taxon>
    </lineage>
</organism>
<dbReference type="InterPro" id="IPR004089">
    <property type="entry name" value="MCPsignal_dom"/>
</dbReference>
<dbReference type="PRINTS" id="PR00260">
    <property type="entry name" value="CHEMTRNSDUCR"/>
</dbReference>
<gene>
    <name evidence="14" type="ORF">D0Y50_04950</name>
</gene>
<dbReference type="CDD" id="cd06225">
    <property type="entry name" value="HAMP"/>
    <property type="match status" value="1"/>
</dbReference>
<dbReference type="Proteomes" id="UP000262073">
    <property type="component" value="Chromosome"/>
</dbReference>
<feature type="compositionally biased region" description="Basic and acidic residues" evidence="10">
    <location>
        <begin position="576"/>
        <end position="587"/>
    </location>
</feature>
<dbReference type="InterPro" id="IPR003660">
    <property type="entry name" value="HAMP_dom"/>
</dbReference>
<dbReference type="AlphaFoldDB" id="A0A346NJS8"/>
<keyword evidence="6 11" id="KW-0472">Membrane</keyword>
<dbReference type="SUPFAM" id="SSF58104">
    <property type="entry name" value="Methyl-accepting chemotaxis protein (MCP) signaling domain"/>
    <property type="match status" value="1"/>
</dbReference>
<dbReference type="GO" id="GO:0004888">
    <property type="term" value="F:transmembrane signaling receptor activity"/>
    <property type="evidence" value="ECO:0007669"/>
    <property type="project" value="InterPro"/>
</dbReference>
<dbReference type="PANTHER" id="PTHR32089:SF112">
    <property type="entry name" value="LYSOZYME-LIKE PROTEIN-RELATED"/>
    <property type="match status" value="1"/>
</dbReference>
<evidence type="ECO:0000313" key="14">
    <source>
        <dbReference type="EMBL" id="AXR05785.1"/>
    </source>
</evidence>
<comment type="subcellular location">
    <subcellularLocation>
        <location evidence="1">Cell membrane</location>
        <topology evidence="1">Multi-pass membrane protein</topology>
    </subcellularLocation>
</comment>
<evidence type="ECO:0000256" key="7">
    <source>
        <dbReference type="ARBA" id="ARBA00023224"/>
    </source>
</evidence>
<feature type="domain" description="HAMP" evidence="13">
    <location>
        <begin position="342"/>
        <end position="396"/>
    </location>
</feature>
<evidence type="ECO:0000256" key="4">
    <source>
        <dbReference type="ARBA" id="ARBA00022692"/>
    </source>
</evidence>
<keyword evidence="5 11" id="KW-1133">Transmembrane helix</keyword>
<dbReference type="SMART" id="SM00304">
    <property type="entry name" value="HAMP"/>
    <property type="match status" value="1"/>
</dbReference>
<evidence type="ECO:0000259" key="12">
    <source>
        <dbReference type="PROSITE" id="PS50111"/>
    </source>
</evidence>
<evidence type="ECO:0000313" key="15">
    <source>
        <dbReference type="Proteomes" id="UP000262073"/>
    </source>
</evidence>
<comment type="similarity">
    <text evidence="8">Belongs to the methyl-accepting chemotaxis (MCP) protein family.</text>
</comment>
<reference evidence="14 15" key="1">
    <citation type="submission" date="2018-08" db="EMBL/GenBank/DDBJ databases">
        <title>Salinimonas sediminis sp. nov., a piezophilic bacterium isolated from a deep-sea sediment sample from the New Britain Trench.</title>
        <authorList>
            <person name="Cao J."/>
        </authorList>
    </citation>
    <scope>NUCLEOTIDE SEQUENCE [LARGE SCALE GENOMIC DNA]</scope>
    <source>
        <strain evidence="14 15">N102</strain>
    </source>
</reference>
<dbReference type="PROSITE" id="PS50885">
    <property type="entry name" value="HAMP"/>
    <property type="match status" value="1"/>
</dbReference>
<evidence type="ECO:0000256" key="5">
    <source>
        <dbReference type="ARBA" id="ARBA00022989"/>
    </source>
</evidence>
<proteinExistence type="inferred from homology"/>
<dbReference type="EMBL" id="CP031769">
    <property type="protein sequence ID" value="AXR05785.1"/>
    <property type="molecule type" value="Genomic_DNA"/>
</dbReference>
<dbReference type="KEGG" id="salm:D0Y50_04950"/>
<sequence length="673" mass="71802">MKSLSLRKKFMLVMGSSIAGILILTAIATVNFVGNAARQSVENDLTGRVMLEAEKVEGFFARYGEVARTFLANPFVTDFFAGHRERGAPDEMLPDAPRIYKMFSAISQADKNIKSAFFGSAATGEYFYEAGRVGVDTTGPDAGNQARGYFADKRPWFTDAVTADTLYVTKPAIDSQDGSVSAVVQSPVYQQGKLLGVGGIDILISTLGDVLGSVKYQGQGTAFLLDADQNLVYFPATDKSLALHTPLAQLDNEFSDSDGFTALARTIARQPGGMQTVTWRSQPYIAVYKRVSPASLEMDWSMGLLVPASLVTEPVEQTLVAAIAVAVLIIILVLIITYVAGSAIVSPIVKMKTAMADIARGDGDLTQRLEVNNDDELGQLAGEFNRFTDKLRDLLRQTAANTDAVAAAAQQLKAVSEDTSQEISQERDQVDNVSSAVTQMAATVAEISANAAQSSAAATVADEQVRSGTAQAQLTMSEIASLAGAIDEAVNIVKELAAESDNIGAVIDVINSIAEQTNLLALNAAIEAARAGDQGRGFAVVADEVRSLASRTQHSTDDIRRMVERLQSMAGQTDTAMRDGQGRSERSVEKTASVVATLEQISQSISTVQAQSGHIAHATEQQTVVAEDINRSLVTITGLSDRTSQHAFELAAQATQLNNVAEELQQVVNQFRI</sequence>
<feature type="transmembrane region" description="Helical" evidence="11">
    <location>
        <begin position="319"/>
        <end position="345"/>
    </location>
</feature>
<keyword evidence="4 11" id="KW-0812">Transmembrane</keyword>
<dbReference type="OrthoDB" id="5800769at2"/>
<feature type="region of interest" description="Disordered" evidence="10">
    <location>
        <begin position="567"/>
        <end position="587"/>
    </location>
</feature>
<keyword evidence="3" id="KW-0145">Chemotaxis</keyword>
<feature type="transmembrane region" description="Helical" evidence="11">
    <location>
        <begin position="12"/>
        <end position="33"/>
    </location>
</feature>
<dbReference type="CDD" id="cd18774">
    <property type="entry name" value="PDC2_HK_sensor"/>
    <property type="match status" value="1"/>
</dbReference>
<dbReference type="GO" id="GO:0006935">
    <property type="term" value="P:chemotaxis"/>
    <property type="evidence" value="ECO:0007669"/>
    <property type="project" value="UniProtKB-KW"/>
</dbReference>
<dbReference type="FunFam" id="1.10.287.950:FF:000001">
    <property type="entry name" value="Methyl-accepting chemotaxis sensory transducer"/>
    <property type="match status" value="1"/>
</dbReference>
<dbReference type="Gene3D" id="3.30.450.20">
    <property type="entry name" value="PAS domain"/>
    <property type="match status" value="2"/>
</dbReference>
<dbReference type="PANTHER" id="PTHR32089">
    <property type="entry name" value="METHYL-ACCEPTING CHEMOTAXIS PROTEIN MCPB"/>
    <property type="match status" value="1"/>
</dbReference>
<dbReference type="InterPro" id="IPR033479">
    <property type="entry name" value="dCache_1"/>
</dbReference>
<evidence type="ECO:0000256" key="10">
    <source>
        <dbReference type="SAM" id="MobiDB-lite"/>
    </source>
</evidence>